<keyword evidence="2" id="KW-0012">Acyltransferase</keyword>
<dbReference type="Gene3D" id="3.40.630.30">
    <property type="match status" value="1"/>
</dbReference>
<accession>A0AAV9ITX7</accession>
<dbReference type="PROSITE" id="PS51186">
    <property type="entry name" value="GNAT"/>
    <property type="match status" value="1"/>
</dbReference>
<sequence length="183" mass="21179">MNTEVELVPFAGEAEHLRWIRQLIDVDLSEPYSIFTYRYFLRQWPQLCYLAVVRDASVTVDTDTATQCVGCVVGKQERRGSRRLRGYIAMVAVHAAYRRRGIGSDLVCRAVQVMQERGCTEVVLETEVCNRAALRMYEALGFLRDKRLERYYLNGSDAFRLKLPLVVVNSDEERKVRECSELF</sequence>
<dbReference type="GO" id="GO:0004596">
    <property type="term" value="F:protein-N-terminal amino-acid acetyltransferase activity"/>
    <property type="evidence" value="ECO:0007669"/>
    <property type="project" value="InterPro"/>
</dbReference>
<dbReference type="InterPro" id="IPR016181">
    <property type="entry name" value="Acyl_CoA_acyltransferase"/>
</dbReference>
<dbReference type="SUPFAM" id="SSF55729">
    <property type="entry name" value="Acyl-CoA N-acyltransferases (Nat)"/>
    <property type="match status" value="1"/>
</dbReference>
<dbReference type="InterPro" id="IPR000182">
    <property type="entry name" value="GNAT_dom"/>
</dbReference>
<keyword evidence="6" id="KW-1185">Reference proteome</keyword>
<evidence type="ECO:0000259" key="4">
    <source>
        <dbReference type="PROSITE" id="PS51186"/>
    </source>
</evidence>
<evidence type="ECO:0000256" key="1">
    <source>
        <dbReference type="ARBA" id="ARBA00022679"/>
    </source>
</evidence>
<evidence type="ECO:0000313" key="6">
    <source>
        <dbReference type="Proteomes" id="UP001301350"/>
    </source>
</evidence>
<evidence type="ECO:0000256" key="2">
    <source>
        <dbReference type="ARBA" id="ARBA00023315"/>
    </source>
</evidence>
<evidence type="ECO:0000256" key="3">
    <source>
        <dbReference type="ARBA" id="ARBA00024025"/>
    </source>
</evidence>
<comment type="similarity">
    <text evidence="3">Belongs to the acetyltransferase family. MAK3 subfamily.</text>
</comment>
<name>A0AAV9ITX7_CYACA</name>
<dbReference type="PANTHER" id="PTHR45896">
    <property type="entry name" value="N-ALPHA-ACETYLTRANSFERASE 30"/>
    <property type="match status" value="1"/>
</dbReference>
<gene>
    <name evidence="5" type="ORF">CDCA_CDCA06G1742</name>
</gene>
<reference evidence="5 6" key="1">
    <citation type="submission" date="2022-07" db="EMBL/GenBank/DDBJ databases">
        <title>Genome-wide signatures of adaptation to extreme environments.</title>
        <authorList>
            <person name="Cho C.H."/>
            <person name="Yoon H.S."/>
        </authorList>
    </citation>
    <scope>NUCLEOTIDE SEQUENCE [LARGE SCALE GENOMIC DNA]</scope>
    <source>
        <strain evidence="5 6">DBV 063 E5</strain>
    </source>
</reference>
<dbReference type="Pfam" id="PF00583">
    <property type="entry name" value="Acetyltransf_1"/>
    <property type="match status" value="1"/>
</dbReference>
<dbReference type="PANTHER" id="PTHR45896:SF1">
    <property type="entry name" value="N-ALPHA-ACETYLTRANSFERASE 30"/>
    <property type="match status" value="1"/>
</dbReference>
<dbReference type="GO" id="GO:0031417">
    <property type="term" value="C:NatC complex"/>
    <property type="evidence" value="ECO:0007669"/>
    <property type="project" value="TreeGrafter"/>
</dbReference>
<dbReference type="Proteomes" id="UP001301350">
    <property type="component" value="Unassembled WGS sequence"/>
</dbReference>
<evidence type="ECO:0000313" key="5">
    <source>
        <dbReference type="EMBL" id="KAK4535717.1"/>
    </source>
</evidence>
<dbReference type="EMBL" id="JANCYW010000006">
    <property type="protein sequence ID" value="KAK4535717.1"/>
    <property type="molecule type" value="Genomic_DNA"/>
</dbReference>
<protein>
    <recommendedName>
        <fullName evidence="4">N-acetyltransferase domain-containing protein</fullName>
    </recommendedName>
</protein>
<dbReference type="InterPro" id="IPR044542">
    <property type="entry name" value="NAA30-like"/>
</dbReference>
<keyword evidence="1" id="KW-0808">Transferase</keyword>
<dbReference type="AlphaFoldDB" id="A0AAV9ITX7"/>
<feature type="domain" description="N-acetyltransferase" evidence="4">
    <location>
        <begin position="5"/>
        <end position="166"/>
    </location>
</feature>
<comment type="caution">
    <text evidence="5">The sequence shown here is derived from an EMBL/GenBank/DDBJ whole genome shotgun (WGS) entry which is preliminary data.</text>
</comment>
<dbReference type="CDD" id="cd04301">
    <property type="entry name" value="NAT_SF"/>
    <property type="match status" value="1"/>
</dbReference>
<proteinExistence type="inferred from homology"/>
<organism evidence="5 6">
    <name type="scientific">Cyanidium caldarium</name>
    <name type="common">Red alga</name>
    <dbReference type="NCBI Taxonomy" id="2771"/>
    <lineage>
        <taxon>Eukaryota</taxon>
        <taxon>Rhodophyta</taxon>
        <taxon>Bangiophyceae</taxon>
        <taxon>Cyanidiales</taxon>
        <taxon>Cyanidiaceae</taxon>
        <taxon>Cyanidium</taxon>
    </lineage>
</organism>